<dbReference type="PANTHER" id="PTHR40254">
    <property type="entry name" value="BLR0577 PROTEIN"/>
    <property type="match status" value="1"/>
</dbReference>
<dbReference type="InterPro" id="IPR036188">
    <property type="entry name" value="FAD/NAD-bd_sf"/>
</dbReference>
<dbReference type="Proteomes" id="UP000643610">
    <property type="component" value="Unassembled WGS sequence"/>
</dbReference>
<dbReference type="PANTHER" id="PTHR40254:SF1">
    <property type="entry name" value="BLR0577 PROTEIN"/>
    <property type="match status" value="1"/>
</dbReference>
<gene>
    <name evidence="2" type="ORF">H8K33_09990</name>
</gene>
<evidence type="ECO:0000313" key="3">
    <source>
        <dbReference type="Proteomes" id="UP000643610"/>
    </source>
</evidence>
<proteinExistence type="predicted"/>
<feature type="domain" description="FAD-dependent urate hydroxylase HpyO/Asp monooxygenase CreE-like FAD/NAD(P)-binding" evidence="1">
    <location>
        <begin position="5"/>
        <end position="153"/>
    </location>
</feature>
<dbReference type="SUPFAM" id="SSF51905">
    <property type="entry name" value="FAD/NAD(P)-binding domain"/>
    <property type="match status" value="2"/>
</dbReference>
<dbReference type="Pfam" id="PF13454">
    <property type="entry name" value="NAD_binding_9"/>
    <property type="match status" value="1"/>
</dbReference>
<sequence>MTIVAIIGAGFSGLLTAVQLTKESSGKQLHICLIDQNSYPGRGLAYGTWDDNLLLNVPAGNMSAFPDDSQHFVRYCQEIDPAYHEGTFVSRRIYGDYLEDLLLKAKNEFTFNFEVICANVDAVAKLGKALFSLHMSSEKTLTVNKVILALGHFESSNPLRQNELEMGSKVFLERKDILALCQDEGQNPIVVVGSGLTAVDLVFQLSSSGVRRKMVLVSRRGLIPQSHRVNPKIPAKNLLDILSEVPSTVRAFLRAIRTEIARREVSEGNWRDVINELRPFIPEIWRRLSIYERRRFLTKILPYWDTHRHRLAPIAYKRFISLIECGQVEVLAARVESIEPLSSGWRVQIKRRRQEIVDVIEAIGLFNATGPNSDVNQIKHPLIQQLVRDKLICADELHVGILTTSKYQTIDDQGREVENLFYIGPMLKASYWESIAVPELRVHAARLAKEILIDL</sequence>
<accession>A0ABR6XQV4</accession>
<organism evidence="2 3">
    <name type="scientific">Undibacterium amnicola</name>
    <dbReference type="NCBI Taxonomy" id="1834038"/>
    <lineage>
        <taxon>Bacteria</taxon>
        <taxon>Pseudomonadati</taxon>
        <taxon>Pseudomonadota</taxon>
        <taxon>Betaproteobacteria</taxon>
        <taxon>Burkholderiales</taxon>
        <taxon>Oxalobacteraceae</taxon>
        <taxon>Undibacterium</taxon>
    </lineage>
</organism>
<dbReference type="RefSeq" id="WP_186890866.1">
    <property type="nucleotide sequence ID" value="NZ_JACOFU010000003.1"/>
</dbReference>
<keyword evidence="3" id="KW-1185">Reference proteome</keyword>
<protein>
    <submittedName>
        <fullName evidence="2">FAD/NAD(P)-binding protein</fullName>
    </submittedName>
</protein>
<evidence type="ECO:0000313" key="2">
    <source>
        <dbReference type="EMBL" id="MBC3831839.1"/>
    </source>
</evidence>
<dbReference type="InterPro" id="IPR038732">
    <property type="entry name" value="HpyO/CreE_NAD-binding"/>
</dbReference>
<evidence type="ECO:0000259" key="1">
    <source>
        <dbReference type="Pfam" id="PF13454"/>
    </source>
</evidence>
<dbReference type="EMBL" id="JACOFU010000003">
    <property type="protein sequence ID" value="MBC3831839.1"/>
    <property type="molecule type" value="Genomic_DNA"/>
</dbReference>
<name>A0ABR6XQV4_9BURK</name>
<reference evidence="2 3" key="1">
    <citation type="submission" date="2020-08" db="EMBL/GenBank/DDBJ databases">
        <title>Novel species isolated from subtropical streams in China.</title>
        <authorList>
            <person name="Lu H."/>
        </authorList>
    </citation>
    <scope>NUCLEOTIDE SEQUENCE [LARGE SCALE GENOMIC DNA]</scope>
    <source>
        <strain evidence="2 3">KCTC 52442</strain>
    </source>
</reference>
<dbReference type="Gene3D" id="3.50.50.60">
    <property type="entry name" value="FAD/NAD(P)-binding domain"/>
    <property type="match status" value="1"/>
</dbReference>
<comment type="caution">
    <text evidence="2">The sequence shown here is derived from an EMBL/GenBank/DDBJ whole genome shotgun (WGS) entry which is preliminary data.</text>
</comment>
<dbReference type="InterPro" id="IPR052189">
    <property type="entry name" value="L-asp_N-monooxygenase_NS-form"/>
</dbReference>